<dbReference type="EMBL" id="FO082820">
    <property type="protein sequence ID" value="CCF19250.1"/>
    <property type="molecule type" value="Genomic_DNA"/>
</dbReference>
<proteinExistence type="predicted"/>
<keyword evidence="2" id="KW-1185">Reference proteome</keyword>
<evidence type="ECO:0000313" key="2">
    <source>
        <dbReference type="Proteomes" id="UP000010792"/>
    </source>
</evidence>
<protein>
    <submittedName>
        <fullName evidence="1">Uncharacterized protein</fullName>
    </submittedName>
</protein>
<gene>
    <name evidence="1" type="ORF">NT26_1526</name>
</gene>
<accession>L0NDW7</accession>
<dbReference type="KEGG" id="rht:NT26_1526"/>
<dbReference type="Proteomes" id="UP000010792">
    <property type="component" value="Chromosome"/>
</dbReference>
<dbReference type="AlphaFoldDB" id="L0NDW7"/>
<organism evidence="1 2">
    <name type="scientific">Pseudorhizobium banfieldiae</name>
    <dbReference type="NCBI Taxonomy" id="1125847"/>
    <lineage>
        <taxon>Bacteria</taxon>
        <taxon>Pseudomonadati</taxon>
        <taxon>Pseudomonadota</taxon>
        <taxon>Alphaproteobacteria</taxon>
        <taxon>Hyphomicrobiales</taxon>
        <taxon>Rhizobiaceae</taxon>
        <taxon>Rhizobium/Agrobacterium group</taxon>
        <taxon>Pseudorhizobium</taxon>
    </lineage>
</organism>
<reference evidence="1 2" key="1">
    <citation type="journal article" date="2013" name="Genome Biol. Evol.">
        <title>Life in an arsenic-containing gold mine: genome and physiology of the autotrophic arsenite-oxidizing bacterium rhizobium sp. NT-26.</title>
        <authorList>
            <person name="Andres J."/>
            <person name="Arsene-Ploetze F."/>
            <person name="Barbe V."/>
            <person name="Brochier-Armanet C."/>
            <person name="Cleiss-Arnold J."/>
            <person name="Coppee J.Y."/>
            <person name="Dillies M.A."/>
            <person name="Geist"/>
            <person name="L"/>
            <person name="Joublin A."/>
            <person name="Koechler S."/>
            <person name="Lassalle F."/>
            <person name="Marchal M."/>
            <person name="Medigue C."/>
            <person name="Muller D."/>
            <person name="Nesme X."/>
            <person name="Plewniak F."/>
            <person name="Proux C."/>
            <person name="Ramirez-Bahena M.H."/>
            <person name="Schenowitz C."/>
            <person name="Sismeiro O."/>
            <person name="Vallenet D."/>
            <person name="Santini J.M."/>
            <person name="Bertin P.N."/>
        </authorList>
    </citation>
    <scope>NUCLEOTIDE SEQUENCE [LARGE SCALE GENOMIC DNA]</scope>
    <source>
        <strain evidence="1 2">NT-26</strain>
    </source>
</reference>
<name>L0NDW7_9HYPH</name>
<dbReference type="STRING" id="1125847.NT26_1526"/>
<sequence length="122" mass="13071">MAVANSRESGTLARRCDANRQVKQPACLSLSDGAVEDTWAFRESQRASVVGPLADAPGHRSDGYRFSGVAPQAQCGGEGRKEKKHDDPIVHEICSTGCRPPVLGCGRQPLAGLYGYCLGERR</sequence>
<evidence type="ECO:0000313" key="1">
    <source>
        <dbReference type="EMBL" id="CCF19250.1"/>
    </source>
</evidence>